<name>A0A022RUR5_ERYGU</name>
<accession>A0A022RUR5</accession>
<reference evidence="1 2" key="1">
    <citation type="journal article" date="2013" name="Proc. Natl. Acad. Sci. U.S.A.">
        <title>Fine-scale variation in meiotic recombination in Mimulus inferred from population shotgun sequencing.</title>
        <authorList>
            <person name="Hellsten U."/>
            <person name="Wright K.M."/>
            <person name="Jenkins J."/>
            <person name="Shu S."/>
            <person name="Yuan Y."/>
            <person name="Wessler S.R."/>
            <person name="Schmutz J."/>
            <person name="Willis J.H."/>
            <person name="Rokhsar D.S."/>
        </authorList>
    </citation>
    <scope>NUCLEOTIDE SEQUENCE [LARGE SCALE GENOMIC DNA]</scope>
    <source>
        <strain evidence="2">cv. DUN x IM62</strain>
    </source>
</reference>
<evidence type="ECO:0000313" key="2">
    <source>
        <dbReference type="Proteomes" id="UP000030748"/>
    </source>
</evidence>
<dbReference type="AlphaFoldDB" id="A0A022RUR5"/>
<proteinExistence type="predicted"/>
<evidence type="ECO:0000313" key="1">
    <source>
        <dbReference type="EMBL" id="EYU43814.1"/>
    </source>
</evidence>
<organism evidence="1 2">
    <name type="scientific">Erythranthe guttata</name>
    <name type="common">Yellow monkey flower</name>
    <name type="synonym">Mimulus guttatus</name>
    <dbReference type="NCBI Taxonomy" id="4155"/>
    <lineage>
        <taxon>Eukaryota</taxon>
        <taxon>Viridiplantae</taxon>
        <taxon>Streptophyta</taxon>
        <taxon>Embryophyta</taxon>
        <taxon>Tracheophyta</taxon>
        <taxon>Spermatophyta</taxon>
        <taxon>Magnoliopsida</taxon>
        <taxon>eudicotyledons</taxon>
        <taxon>Gunneridae</taxon>
        <taxon>Pentapetalae</taxon>
        <taxon>asterids</taxon>
        <taxon>lamiids</taxon>
        <taxon>Lamiales</taxon>
        <taxon>Phrymaceae</taxon>
        <taxon>Erythranthe</taxon>
    </lineage>
</organism>
<protein>
    <submittedName>
        <fullName evidence="1">Uncharacterized protein</fullName>
    </submittedName>
</protein>
<dbReference type="EMBL" id="KI630234">
    <property type="protein sequence ID" value="EYU43814.1"/>
    <property type="molecule type" value="Genomic_DNA"/>
</dbReference>
<gene>
    <name evidence="1" type="ORF">MIMGU_mgv1a026790mg</name>
</gene>
<keyword evidence="2" id="KW-1185">Reference proteome</keyword>
<sequence length="84" mass="10276">MDRQHLQMEKKDNYNYHSVPMKEHKPTQFCRLKTDRREADKSGHSRKRIEFLKFKKKKRDFGQRFRAHYQNSIVFFLSTEAGRG</sequence>
<dbReference type="Proteomes" id="UP000030748">
    <property type="component" value="Unassembled WGS sequence"/>
</dbReference>